<dbReference type="EMBL" id="DF236981">
    <property type="protein sequence ID" value="GAQ79535.1"/>
    <property type="molecule type" value="Genomic_DNA"/>
</dbReference>
<evidence type="ECO:0000313" key="2">
    <source>
        <dbReference type="EMBL" id="GAQ79535.1"/>
    </source>
</evidence>
<protein>
    <submittedName>
        <fullName evidence="2">Uncharacterized protein</fullName>
    </submittedName>
</protein>
<dbReference type="AlphaFoldDB" id="A0A1Y1HLN1"/>
<feature type="region of interest" description="Disordered" evidence="1">
    <location>
        <begin position="60"/>
        <end position="86"/>
    </location>
</feature>
<evidence type="ECO:0000256" key="1">
    <source>
        <dbReference type="SAM" id="MobiDB-lite"/>
    </source>
</evidence>
<sequence>MFRRVLAPFPVNRLYVMPDLSLQSDGIVEGQEGDCTGRRQNLRVYGAVCSREQVLVSELQNGAASPPSDQVQGAQSEGQQDSRKTKTKYDIQAMIAPTLAGTKVCSCCREEKVIGDFREFRTTADGRSYQCRACYAEEFCKRTNKEFPQASMEGRTCTACQHFKPARDFLVFKGKLEPRCRSCKRCIEMITRPDQIAVLEKQCSLCHQGGRILRWDSPRVKCCPAAVDEGCSKVGPPEDVTIGLSCVYKQFLSVIDCKHS</sequence>
<evidence type="ECO:0000313" key="3">
    <source>
        <dbReference type="Proteomes" id="UP000054558"/>
    </source>
</evidence>
<feature type="compositionally biased region" description="Polar residues" evidence="1">
    <location>
        <begin position="60"/>
        <end position="79"/>
    </location>
</feature>
<gene>
    <name evidence="2" type="ORF">KFL_000320330</name>
</gene>
<reference evidence="2 3" key="1">
    <citation type="journal article" date="2014" name="Nat. Commun.">
        <title>Klebsormidium flaccidum genome reveals primary factors for plant terrestrial adaptation.</title>
        <authorList>
            <person name="Hori K."/>
            <person name="Maruyama F."/>
            <person name="Fujisawa T."/>
            <person name="Togashi T."/>
            <person name="Yamamoto N."/>
            <person name="Seo M."/>
            <person name="Sato S."/>
            <person name="Yamada T."/>
            <person name="Mori H."/>
            <person name="Tajima N."/>
            <person name="Moriyama T."/>
            <person name="Ikeuchi M."/>
            <person name="Watanabe M."/>
            <person name="Wada H."/>
            <person name="Kobayashi K."/>
            <person name="Saito M."/>
            <person name="Masuda T."/>
            <person name="Sasaki-Sekimoto Y."/>
            <person name="Mashiguchi K."/>
            <person name="Awai K."/>
            <person name="Shimojima M."/>
            <person name="Masuda S."/>
            <person name="Iwai M."/>
            <person name="Nobusawa T."/>
            <person name="Narise T."/>
            <person name="Kondo S."/>
            <person name="Saito H."/>
            <person name="Sato R."/>
            <person name="Murakawa M."/>
            <person name="Ihara Y."/>
            <person name="Oshima-Yamada Y."/>
            <person name="Ohtaka K."/>
            <person name="Satoh M."/>
            <person name="Sonobe K."/>
            <person name="Ishii M."/>
            <person name="Ohtani R."/>
            <person name="Kanamori-Sato M."/>
            <person name="Honoki R."/>
            <person name="Miyazaki D."/>
            <person name="Mochizuki H."/>
            <person name="Umetsu J."/>
            <person name="Higashi K."/>
            <person name="Shibata D."/>
            <person name="Kamiya Y."/>
            <person name="Sato N."/>
            <person name="Nakamura Y."/>
            <person name="Tabata S."/>
            <person name="Ida S."/>
            <person name="Kurokawa K."/>
            <person name="Ohta H."/>
        </authorList>
    </citation>
    <scope>NUCLEOTIDE SEQUENCE [LARGE SCALE GENOMIC DNA]</scope>
    <source>
        <strain evidence="2 3">NIES-2285</strain>
    </source>
</reference>
<dbReference type="Proteomes" id="UP000054558">
    <property type="component" value="Unassembled WGS sequence"/>
</dbReference>
<organism evidence="2 3">
    <name type="scientific">Klebsormidium nitens</name>
    <name type="common">Green alga</name>
    <name type="synonym">Ulothrix nitens</name>
    <dbReference type="NCBI Taxonomy" id="105231"/>
    <lineage>
        <taxon>Eukaryota</taxon>
        <taxon>Viridiplantae</taxon>
        <taxon>Streptophyta</taxon>
        <taxon>Klebsormidiophyceae</taxon>
        <taxon>Klebsormidiales</taxon>
        <taxon>Klebsormidiaceae</taxon>
        <taxon>Klebsormidium</taxon>
    </lineage>
</organism>
<proteinExistence type="predicted"/>
<accession>A0A1Y1HLN1</accession>
<name>A0A1Y1HLN1_KLENI</name>
<keyword evidence="3" id="KW-1185">Reference proteome</keyword>